<keyword evidence="6" id="KW-1185">Reference proteome</keyword>
<evidence type="ECO:0000256" key="1">
    <source>
        <dbReference type="ARBA" id="ARBA00023015"/>
    </source>
</evidence>
<dbReference type="InterPro" id="IPR051081">
    <property type="entry name" value="HTH_MetalResp_TranReg"/>
</dbReference>
<feature type="domain" description="HTH arsR-type" evidence="4">
    <location>
        <begin position="250"/>
        <end position="342"/>
    </location>
</feature>
<evidence type="ECO:0000259" key="4">
    <source>
        <dbReference type="PROSITE" id="PS50987"/>
    </source>
</evidence>
<dbReference type="SMART" id="SM00418">
    <property type="entry name" value="HTH_ARSR"/>
    <property type="match status" value="1"/>
</dbReference>
<gene>
    <name evidence="5" type="ORF">J2S15_002740</name>
</gene>
<dbReference type="InterPro" id="IPR036390">
    <property type="entry name" value="WH_DNA-bd_sf"/>
</dbReference>
<dbReference type="PANTHER" id="PTHR33154">
    <property type="entry name" value="TRANSCRIPTIONAL REGULATOR, ARSR FAMILY"/>
    <property type="match status" value="1"/>
</dbReference>
<evidence type="ECO:0000313" key="5">
    <source>
        <dbReference type="EMBL" id="MDQ0361987.1"/>
    </source>
</evidence>
<dbReference type="EMBL" id="JAUSUR010000005">
    <property type="protein sequence ID" value="MDQ0361987.1"/>
    <property type="molecule type" value="Genomic_DNA"/>
</dbReference>
<protein>
    <submittedName>
        <fullName evidence="5">DNA-binding transcriptional ArsR family regulator</fullName>
    </submittedName>
</protein>
<keyword evidence="1" id="KW-0805">Transcription regulation</keyword>
<dbReference type="RefSeq" id="WP_307409191.1">
    <property type="nucleotide sequence ID" value="NZ_JAUSUR010000005.1"/>
</dbReference>
<accession>A0ABU0E529</accession>
<dbReference type="PROSITE" id="PS50987">
    <property type="entry name" value="HTH_ARSR_2"/>
    <property type="match status" value="1"/>
</dbReference>
<dbReference type="PRINTS" id="PR00778">
    <property type="entry name" value="HTHARSR"/>
</dbReference>
<keyword evidence="2 5" id="KW-0238">DNA-binding</keyword>
<dbReference type="InterPro" id="IPR011991">
    <property type="entry name" value="ArsR-like_HTH"/>
</dbReference>
<reference evidence="5 6" key="1">
    <citation type="submission" date="2023-07" db="EMBL/GenBank/DDBJ databases">
        <title>Genomic Encyclopedia of Type Strains, Phase IV (KMG-IV): sequencing the most valuable type-strain genomes for metagenomic binning, comparative biology and taxonomic classification.</title>
        <authorList>
            <person name="Goeker M."/>
        </authorList>
    </citation>
    <scope>NUCLEOTIDE SEQUENCE [LARGE SCALE GENOMIC DNA]</scope>
    <source>
        <strain evidence="5 6">DSM 16784</strain>
    </source>
</reference>
<keyword evidence="3" id="KW-0804">Transcription</keyword>
<evidence type="ECO:0000256" key="3">
    <source>
        <dbReference type="ARBA" id="ARBA00023163"/>
    </source>
</evidence>
<dbReference type="GO" id="GO:0003677">
    <property type="term" value="F:DNA binding"/>
    <property type="evidence" value="ECO:0007669"/>
    <property type="project" value="UniProtKB-KW"/>
</dbReference>
<dbReference type="CDD" id="cd00090">
    <property type="entry name" value="HTH_ARSR"/>
    <property type="match status" value="1"/>
</dbReference>
<dbReference type="Pfam" id="PF01022">
    <property type="entry name" value="HTH_5"/>
    <property type="match status" value="1"/>
</dbReference>
<dbReference type="InterPro" id="IPR001845">
    <property type="entry name" value="HTH_ArsR_DNA-bd_dom"/>
</dbReference>
<evidence type="ECO:0000256" key="2">
    <source>
        <dbReference type="ARBA" id="ARBA00023125"/>
    </source>
</evidence>
<dbReference type="InterPro" id="IPR036388">
    <property type="entry name" value="WH-like_DNA-bd_sf"/>
</dbReference>
<dbReference type="Proteomes" id="UP001230220">
    <property type="component" value="Unassembled WGS sequence"/>
</dbReference>
<evidence type="ECO:0000313" key="6">
    <source>
        <dbReference type="Proteomes" id="UP001230220"/>
    </source>
</evidence>
<sequence>MKLKLEREFNPYLEILGLLSYSINFELSKKETIDELNSLGIAGKVFYDTHFQTWEKVILQFKKEMKSNSYYEFFFPEHSSIDKTLTYIYLSLTTEHIDLIKSADVKKSELQMILIELILHSFDDEVSSPEEVTNDFYEYLSKLEASEFDKWKLFTLYQEPIKYFQGLINLIEVNIPLYEKLYNQKEIINYIDHQINILENEEMNEEILIASLAPDSLIYPTLMHPLAQIVLDTKSYYGLLNYEIFRSDTFSATIDENIIIKLKALSDKSKLQILIALKKRPMYSLEIAEELELTAGTISHHMNVLVGANLVKIEKQSSKVYYQINEDGIHATITKLKSLLFD</sequence>
<comment type="caution">
    <text evidence="5">The sequence shown here is derived from an EMBL/GenBank/DDBJ whole genome shotgun (WGS) entry which is preliminary data.</text>
</comment>
<dbReference type="Gene3D" id="1.10.10.10">
    <property type="entry name" value="Winged helix-like DNA-binding domain superfamily/Winged helix DNA-binding domain"/>
    <property type="match status" value="1"/>
</dbReference>
<dbReference type="NCBIfam" id="NF033788">
    <property type="entry name" value="HTH_metalloreg"/>
    <property type="match status" value="1"/>
</dbReference>
<organism evidence="5 6">
    <name type="scientific">Breznakia pachnodae</name>
    <dbReference type="NCBI Taxonomy" id="265178"/>
    <lineage>
        <taxon>Bacteria</taxon>
        <taxon>Bacillati</taxon>
        <taxon>Bacillota</taxon>
        <taxon>Erysipelotrichia</taxon>
        <taxon>Erysipelotrichales</taxon>
        <taxon>Erysipelotrichaceae</taxon>
        <taxon>Breznakia</taxon>
    </lineage>
</organism>
<dbReference type="PANTHER" id="PTHR33154:SF18">
    <property type="entry name" value="ARSENICAL RESISTANCE OPERON REPRESSOR"/>
    <property type="match status" value="1"/>
</dbReference>
<dbReference type="SUPFAM" id="SSF46785">
    <property type="entry name" value="Winged helix' DNA-binding domain"/>
    <property type="match status" value="1"/>
</dbReference>
<name>A0ABU0E529_9FIRM</name>
<proteinExistence type="predicted"/>